<comment type="caution">
    <text evidence="2">The sequence shown here is derived from an EMBL/GenBank/DDBJ whole genome shotgun (WGS) entry which is preliminary data.</text>
</comment>
<dbReference type="AlphaFoldDB" id="A0A3S5CQK2"/>
<evidence type="ECO:0000313" key="2">
    <source>
        <dbReference type="EMBL" id="VEL40105.1"/>
    </source>
</evidence>
<accession>A0A3S5CQK2</accession>
<keyword evidence="3" id="KW-1185">Reference proteome</keyword>
<organism evidence="2 3">
    <name type="scientific">Protopolystoma xenopodis</name>
    <dbReference type="NCBI Taxonomy" id="117903"/>
    <lineage>
        <taxon>Eukaryota</taxon>
        <taxon>Metazoa</taxon>
        <taxon>Spiralia</taxon>
        <taxon>Lophotrochozoa</taxon>
        <taxon>Platyhelminthes</taxon>
        <taxon>Monogenea</taxon>
        <taxon>Polyopisthocotylea</taxon>
        <taxon>Polystomatidea</taxon>
        <taxon>Polystomatidae</taxon>
        <taxon>Protopolystoma</taxon>
    </lineage>
</organism>
<proteinExistence type="predicted"/>
<dbReference type="Proteomes" id="UP000784294">
    <property type="component" value="Unassembled WGS sequence"/>
</dbReference>
<sequence>MEGQRTQVELRNGHKARARESESTVPVAGSVKAAPELANAMAPRNVPLTLAAVPALLAMWDPIYAFDTADDDNTGTD</sequence>
<reference evidence="2" key="1">
    <citation type="submission" date="2018-11" db="EMBL/GenBank/DDBJ databases">
        <authorList>
            <consortium name="Pathogen Informatics"/>
        </authorList>
    </citation>
    <scope>NUCLEOTIDE SEQUENCE</scope>
</reference>
<gene>
    <name evidence="2" type="ORF">PXEA_LOCUS33545</name>
</gene>
<dbReference type="EMBL" id="CAAALY010263696">
    <property type="protein sequence ID" value="VEL40105.1"/>
    <property type="molecule type" value="Genomic_DNA"/>
</dbReference>
<protein>
    <submittedName>
        <fullName evidence="2">Uncharacterized protein</fullName>
    </submittedName>
</protein>
<feature type="region of interest" description="Disordered" evidence="1">
    <location>
        <begin position="1"/>
        <end position="27"/>
    </location>
</feature>
<evidence type="ECO:0000256" key="1">
    <source>
        <dbReference type="SAM" id="MobiDB-lite"/>
    </source>
</evidence>
<name>A0A3S5CQK2_9PLAT</name>
<evidence type="ECO:0000313" key="3">
    <source>
        <dbReference type="Proteomes" id="UP000784294"/>
    </source>
</evidence>